<evidence type="ECO:0000256" key="1">
    <source>
        <dbReference type="ARBA" id="ARBA00004571"/>
    </source>
</evidence>
<evidence type="ECO:0000313" key="10">
    <source>
        <dbReference type="Proteomes" id="UP000494255"/>
    </source>
</evidence>
<dbReference type="Proteomes" id="UP000494255">
    <property type="component" value="Unassembled WGS sequence"/>
</dbReference>
<evidence type="ECO:0000256" key="5">
    <source>
        <dbReference type="ARBA" id="ARBA00022729"/>
    </source>
</evidence>
<dbReference type="Pfam" id="PF03349">
    <property type="entry name" value="Toluene_X"/>
    <property type="match status" value="1"/>
</dbReference>
<dbReference type="GO" id="GO:0015483">
    <property type="term" value="F:long-chain fatty acid transporting porin activity"/>
    <property type="evidence" value="ECO:0007669"/>
    <property type="project" value="TreeGrafter"/>
</dbReference>
<comment type="subcellular location">
    <subcellularLocation>
        <location evidence="1">Cell outer membrane</location>
        <topology evidence="1">Multi-pass membrane protein</topology>
    </subcellularLocation>
</comment>
<feature type="chain" id="PRO_5026950337" description="Long-chain fatty acid transport protein" evidence="8">
    <location>
        <begin position="29"/>
        <end position="395"/>
    </location>
</feature>
<keyword evidence="3" id="KW-1134">Transmembrane beta strand</keyword>
<keyword evidence="4" id="KW-0812">Transmembrane</keyword>
<evidence type="ECO:0000256" key="7">
    <source>
        <dbReference type="ARBA" id="ARBA00023237"/>
    </source>
</evidence>
<dbReference type="EMBL" id="CADIKC010000014">
    <property type="protein sequence ID" value="CAB3741040.1"/>
    <property type="molecule type" value="Genomic_DNA"/>
</dbReference>
<evidence type="ECO:0000256" key="8">
    <source>
        <dbReference type="SAM" id="SignalP"/>
    </source>
</evidence>
<keyword evidence="5 8" id="KW-0732">Signal</keyword>
<evidence type="ECO:0000256" key="3">
    <source>
        <dbReference type="ARBA" id="ARBA00022452"/>
    </source>
</evidence>
<dbReference type="PANTHER" id="PTHR35093:SF8">
    <property type="entry name" value="OUTER MEMBRANE PROTEIN NMB0088-RELATED"/>
    <property type="match status" value="1"/>
</dbReference>
<organism evidence="9 10">
    <name type="scientific">Paraburkholderia sediminicola</name>
    <dbReference type="NCBI Taxonomy" id="458836"/>
    <lineage>
        <taxon>Bacteria</taxon>
        <taxon>Pseudomonadati</taxon>
        <taxon>Pseudomonadota</taxon>
        <taxon>Betaproteobacteria</taxon>
        <taxon>Burkholderiales</taxon>
        <taxon>Burkholderiaceae</taxon>
        <taxon>Paraburkholderia</taxon>
    </lineage>
</organism>
<comment type="similarity">
    <text evidence="2">Belongs to the OmpP1/FadL family.</text>
</comment>
<dbReference type="AlphaFoldDB" id="A0A6J5CMP5"/>
<evidence type="ECO:0000256" key="6">
    <source>
        <dbReference type="ARBA" id="ARBA00023136"/>
    </source>
</evidence>
<keyword evidence="10" id="KW-1185">Reference proteome</keyword>
<dbReference type="Gene3D" id="2.40.160.60">
    <property type="entry name" value="Outer membrane protein transport protein (OMPP1/FadL/TodX)"/>
    <property type="match status" value="1"/>
</dbReference>
<reference evidence="9 10" key="1">
    <citation type="submission" date="2020-04" db="EMBL/GenBank/DDBJ databases">
        <authorList>
            <person name="De Canck E."/>
        </authorList>
    </citation>
    <scope>NUCLEOTIDE SEQUENCE [LARGE SCALE GENOMIC DNA]</scope>
    <source>
        <strain evidence="9 10">LMG 24238</strain>
    </source>
</reference>
<protein>
    <recommendedName>
        <fullName evidence="11">Long-chain fatty acid transport protein</fullName>
    </recommendedName>
</protein>
<accession>A0A6J5CMP5</accession>
<keyword evidence="6" id="KW-0472">Membrane</keyword>
<sequence length="395" mass="41356">MIRVCPQRSMLIPVISLGALMVSPNAHATAGIYLDGYGIHAAGMGGTSVAFPQDVLVTESNPAGMALLGTRFDEDFQAIIGRVHTTFASPENHLTASPIAPALEGGFNWQVAPKWTLGVGVDGAGFASNYGQTLLPNTKAGVAKASFTAFNVLPTVTYRPIPSLSLGLSMVLSWEQFRANGLVASGPDGAPIAIPSHGNSSAFGIGFGTGLLWQPIPLVSFGAAYYSKVNYGRLSGYSDDILAAYGGRIDQPSRLNVGIAVHVTPSVTLAVDGSRIYWSSVAVFSDPATYGWKVQNVLGVGLSWDVNSKWTLRLGAHATSNQFGTDNTVANILGPAVILRRSVSAGVSYRVTPKDEVSAAFTYVIPKTVVGTGPSAGTSIKANMQYLGIGYSHNF</sequence>
<evidence type="ECO:0000313" key="9">
    <source>
        <dbReference type="EMBL" id="CAB3741040.1"/>
    </source>
</evidence>
<evidence type="ECO:0008006" key="11">
    <source>
        <dbReference type="Google" id="ProtNLM"/>
    </source>
</evidence>
<feature type="signal peptide" evidence="8">
    <location>
        <begin position="1"/>
        <end position="28"/>
    </location>
</feature>
<proteinExistence type="inferred from homology"/>
<evidence type="ECO:0000256" key="4">
    <source>
        <dbReference type="ARBA" id="ARBA00022692"/>
    </source>
</evidence>
<evidence type="ECO:0000256" key="2">
    <source>
        <dbReference type="ARBA" id="ARBA00008163"/>
    </source>
</evidence>
<dbReference type="InterPro" id="IPR005017">
    <property type="entry name" value="OMPP1/FadL/TodX"/>
</dbReference>
<keyword evidence="7" id="KW-0998">Cell outer membrane</keyword>
<name>A0A6J5CMP5_9BURK</name>
<gene>
    <name evidence="9" type="ORF">LMG24238_06708</name>
</gene>
<dbReference type="SUPFAM" id="SSF56935">
    <property type="entry name" value="Porins"/>
    <property type="match status" value="1"/>
</dbReference>
<dbReference type="GO" id="GO:0009279">
    <property type="term" value="C:cell outer membrane"/>
    <property type="evidence" value="ECO:0007669"/>
    <property type="project" value="UniProtKB-SubCell"/>
</dbReference>
<dbReference type="PANTHER" id="PTHR35093">
    <property type="entry name" value="OUTER MEMBRANE PROTEIN NMB0088-RELATED"/>
    <property type="match status" value="1"/>
</dbReference>